<evidence type="ECO:0000256" key="9">
    <source>
        <dbReference type="ARBA" id="ARBA00022909"/>
    </source>
</evidence>
<sequence length="196" mass="21414">MPQPKEGRKELIIAHVALGSNVTSSSGSPKITLQEVKTAVSCDSVDVVAESRFYQSPAFPANSGPDYVNAAITVATSLSAEALLAHLHDVEARFDRVREVRWAARTLDLDLLDYAGLVCPDADTVTHWAQLPLDRQLKDTPEQLILPHPRIQDRAFVLIPLADIVPNWVHPITSQTLQSLLSALPQAEKDAICPLN</sequence>
<evidence type="ECO:0000256" key="11">
    <source>
        <dbReference type="ARBA" id="ARBA00029766"/>
    </source>
</evidence>
<dbReference type="EMBL" id="FNOI01000002">
    <property type="protein sequence ID" value="SDW58462.1"/>
    <property type="molecule type" value="Genomic_DNA"/>
</dbReference>
<reference evidence="15" key="1">
    <citation type="submission" date="2016-10" db="EMBL/GenBank/DDBJ databases">
        <authorList>
            <person name="Varghese N."/>
            <person name="Submissions S."/>
        </authorList>
    </citation>
    <scope>NUCLEOTIDE SEQUENCE [LARGE SCALE GENOMIC DNA]</scope>
    <source>
        <strain evidence="15">DSM 26922</strain>
    </source>
</reference>
<evidence type="ECO:0000256" key="5">
    <source>
        <dbReference type="ARBA" id="ARBA00022679"/>
    </source>
</evidence>
<evidence type="ECO:0000256" key="2">
    <source>
        <dbReference type="ARBA" id="ARBA00005810"/>
    </source>
</evidence>
<evidence type="ECO:0000256" key="8">
    <source>
        <dbReference type="ARBA" id="ARBA00022840"/>
    </source>
</evidence>
<evidence type="ECO:0000256" key="1">
    <source>
        <dbReference type="ARBA" id="ARBA00005051"/>
    </source>
</evidence>
<keyword evidence="9" id="KW-0289">Folate biosynthesis</keyword>
<evidence type="ECO:0000256" key="7">
    <source>
        <dbReference type="ARBA" id="ARBA00022777"/>
    </source>
</evidence>
<dbReference type="GO" id="GO:0046654">
    <property type="term" value="P:tetrahydrofolate biosynthetic process"/>
    <property type="evidence" value="ECO:0007669"/>
    <property type="project" value="UniProtKB-UniPathway"/>
</dbReference>
<comment type="pathway">
    <text evidence="1">Cofactor biosynthesis; tetrahydrofolate biosynthesis; 2-amino-4-hydroxy-6-hydroxymethyl-7,8-dihydropteridine diphosphate from 7,8-dihydroneopterin triphosphate: step 4/4.</text>
</comment>
<dbReference type="STRING" id="670155.SAMN04488001_1254"/>
<keyword evidence="15" id="KW-1185">Reference proteome</keyword>
<dbReference type="EC" id="2.7.6.3" evidence="3"/>
<dbReference type="InterPro" id="IPR035907">
    <property type="entry name" value="Hppk_sf"/>
</dbReference>
<dbReference type="CDD" id="cd00483">
    <property type="entry name" value="HPPK"/>
    <property type="match status" value="1"/>
</dbReference>
<name>A0A1H2UQW0_9RHOB</name>
<dbReference type="PROSITE" id="PS00794">
    <property type="entry name" value="HPPK"/>
    <property type="match status" value="1"/>
</dbReference>
<dbReference type="GO" id="GO:0003848">
    <property type="term" value="F:2-amino-4-hydroxy-6-hydroxymethyldihydropteridine diphosphokinase activity"/>
    <property type="evidence" value="ECO:0007669"/>
    <property type="project" value="UniProtKB-EC"/>
</dbReference>
<comment type="function">
    <text evidence="10">Catalyzes the transfer of pyrophosphate from adenosine triphosphate (ATP) to 6-hydroxymethyl-7,8-dihydropterin, an enzymatic step in folate biosynthesis pathway.</text>
</comment>
<keyword evidence="6" id="KW-0547">Nucleotide-binding</keyword>
<keyword evidence="5" id="KW-0808">Transferase</keyword>
<dbReference type="NCBIfam" id="TIGR01498">
    <property type="entry name" value="folK"/>
    <property type="match status" value="1"/>
</dbReference>
<dbReference type="Pfam" id="PF01288">
    <property type="entry name" value="HPPK"/>
    <property type="match status" value="1"/>
</dbReference>
<evidence type="ECO:0000313" key="15">
    <source>
        <dbReference type="Proteomes" id="UP000199441"/>
    </source>
</evidence>
<organism evidence="14 15">
    <name type="scientific">Litoreibacter albidus</name>
    <dbReference type="NCBI Taxonomy" id="670155"/>
    <lineage>
        <taxon>Bacteria</taxon>
        <taxon>Pseudomonadati</taxon>
        <taxon>Pseudomonadota</taxon>
        <taxon>Alphaproteobacteria</taxon>
        <taxon>Rhodobacterales</taxon>
        <taxon>Roseobacteraceae</taxon>
        <taxon>Litoreibacter</taxon>
    </lineage>
</organism>
<dbReference type="GO" id="GO:0005524">
    <property type="term" value="F:ATP binding"/>
    <property type="evidence" value="ECO:0007669"/>
    <property type="project" value="UniProtKB-KW"/>
</dbReference>
<dbReference type="AlphaFoldDB" id="A0A1H2UQW0"/>
<dbReference type="PANTHER" id="PTHR43071:SF1">
    <property type="entry name" value="2-AMINO-4-HYDROXY-6-HYDROXYMETHYLDIHYDROPTERIDINE PYROPHOSPHOKINASE"/>
    <property type="match status" value="1"/>
</dbReference>
<keyword evidence="8" id="KW-0067">ATP-binding</keyword>
<evidence type="ECO:0000313" key="14">
    <source>
        <dbReference type="EMBL" id="SDW58462.1"/>
    </source>
</evidence>
<dbReference type="InterPro" id="IPR000550">
    <property type="entry name" value="Hppk"/>
</dbReference>
<evidence type="ECO:0000256" key="3">
    <source>
        <dbReference type="ARBA" id="ARBA00013253"/>
    </source>
</evidence>
<dbReference type="GO" id="GO:0046656">
    <property type="term" value="P:folic acid biosynthetic process"/>
    <property type="evidence" value="ECO:0007669"/>
    <property type="project" value="UniProtKB-KW"/>
</dbReference>
<comment type="similarity">
    <text evidence="2">Belongs to the HPPK family.</text>
</comment>
<dbReference type="Gene3D" id="3.30.70.560">
    <property type="entry name" value="7,8-Dihydro-6-hydroxymethylpterin-pyrophosphokinase HPPK"/>
    <property type="match status" value="1"/>
</dbReference>
<dbReference type="UniPathway" id="UPA00077">
    <property type="reaction ID" value="UER00155"/>
</dbReference>
<evidence type="ECO:0000256" key="10">
    <source>
        <dbReference type="ARBA" id="ARBA00029409"/>
    </source>
</evidence>
<evidence type="ECO:0000256" key="12">
    <source>
        <dbReference type="ARBA" id="ARBA00033413"/>
    </source>
</evidence>
<evidence type="ECO:0000259" key="13">
    <source>
        <dbReference type="PROSITE" id="PS00794"/>
    </source>
</evidence>
<dbReference type="PANTHER" id="PTHR43071">
    <property type="entry name" value="2-AMINO-4-HYDROXY-6-HYDROXYMETHYLDIHYDROPTERIDINE PYROPHOSPHOKINASE"/>
    <property type="match status" value="1"/>
</dbReference>
<feature type="domain" description="7,8-dihydro-6-hydroxymethylpterin-pyrophosphokinase" evidence="13">
    <location>
        <begin position="101"/>
        <end position="112"/>
    </location>
</feature>
<gene>
    <name evidence="14" type="ORF">SAMN04488001_1254</name>
</gene>
<keyword evidence="7 14" id="KW-0418">Kinase</keyword>
<proteinExistence type="inferred from homology"/>
<accession>A0A1H2UQW0</accession>
<dbReference type="GO" id="GO:0016301">
    <property type="term" value="F:kinase activity"/>
    <property type="evidence" value="ECO:0007669"/>
    <property type="project" value="UniProtKB-KW"/>
</dbReference>
<evidence type="ECO:0000256" key="4">
    <source>
        <dbReference type="ARBA" id="ARBA00016218"/>
    </source>
</evidence>
<evidence type="ECO:0000256" key="6">
    <source>
        <dbReference type="ARBA" id="ARBA00022741"/>
    </source>
</evidence>
<dbReference type="SUPFAM" id="SSF55083">
    <property type="entry name" value="6-hydroxymethyl-7,8-dihydropterin pyrophosphokinase, HPPK"/>
    <property type="match status" value="1"/>
</dbReference>
<dbReference type="Proteomes" id="UP000199441">
    <property type="component" value="Unassembled WGS sequence"/>
</dbReference>
<protein>
    <recommendedName>
        <fullName evidence="4">2-amino-4-hydroxy-6-hydroxymethyldihydropteridine pyrophosphokinase</fullName>
        <ecNumber evidence="3">2.7.6.3</ecNumber>
    </recommendedName>
    <alternativeName>
        <fullName evidence="11">6-hydroxymethyl-7,8-dihydropterin pyrophosphokinase</fullName>
    </alternativeName>
    <alternativeName>
        <fullName evidence="12">7,8-dihydro-6-hydroxymethylpterin-pyrophosphokinase</fullName>
    </alternativeName>
</protein>
<dbReference type="OrthoDB" id="9808041at2"/>
<dbReference type="RefSeq" id="WP_089945794.1">
    <property type="nucleotide sequence ID" value="NZ_FNOI01000002.1"/>
</dbReference>